<evidence type="ECO:0000256" key="4">
    <source>
        <dbReference type="ARBA" id="ARBA00022801"/>
    </source>
</evidence>
<reference evidence="7 8" key="1">
    <citation type="submission" date="2016-09" db="EMBL/GenBank/DDBJ databases">
        <title>Couchioplanes caeruleus draft genome sequence.</title>
        <authorList>
            <person name="Sheehan J."/>
            <person name="Caffrey P."/>
        </authorList>
    </citation>
    <scope>NUCLEOTIDE SEQUENCE [LARGE SCALE GENOMIC DNA]</scope>
    <source>
        <strain evidence="7 8">DSM 43634</strain>
    </source>
</reference>
<gene>
    <name evidence="7" type="ORF">BG844_33590</name>
</gene>
<evidence type="ECO:0000313" key="7">
    <source>
        <dbReference type="EMBL" id="OJF10163.1"/>
    </source>
</evidence>
<keyword evidence="5" id="KW-0862">Zinc</keyword>
<keyword evidence="3" id="KW-0479">Metal-binding</keyword>
<comment type="similarity">
    <text evidence="2">Belongs to the metallo-dependent hydrolases superfamily. Adenosine and AMP deaminases family.</text>
</comment>
<dbReference type="PANTHER" id="PTHR43114:SF6">
    <property type="entry name" value="ADENINE DEAMINASE"/>
    <property type="match status" value="1"/>
</dbReference>
<keyword evidence="4" id="KW-0378">Hydrolase</keyword>
<dbReference type="Gene3D" id="3.20.20.140">
    <property type="entry name" value="Metal-dependent hydrolases"/>
    <property type="match status" value="1"/>
</dbReference>
<dbReference type="GO" id="GO:0019239">
    <property type="term" value="F:deaminase activity"/>
    <property type="evidence" value="ECO:0007669"/>
    <property type="project" value="InterPro"/>
</dbReference>
<dbReference type="Proteomes" id="UP000182486">
    <property type="component" value="Unassembled WGS sequence"/>
</dbReference>
<feature type="domain" description="Adenosine deaminase" evidence="6">
    <location>
        <begin position="4"/>
        <end position="306"/>
    </location>
</feature>
<dbReference type="InterPro" id="IPR006330">
    <property type="entry name" value="Ado/ade_deaminase"/>
</dbReference>
<dbReference type="SUPFAM" id="SSF51556">
    <property type="entry name" value="Metallo-dependent hydrolases"/>
    <property type="match status" value="1"/>
</dbReference>
<comment type="caution">
    <text evidence="7">The sequence shown here is derived from an EMBL/GenBank/DDBJ whole genome shotgun (WGS) entry which is preliminary data.</text>
</comment>
<accession>A0A1K0GLV2</accession>
<dbReference type="PANTHER" id="PTHR43114">
    <property type="entry name" value="ADENINE DEAMINASE"/>
    <property type="match status" value="1"/>
</dbReference>
<dbReference type="AlphaFoldDB" id="A0A1K0GLV2"/>
<dbReference type="InterPro" id="IPR001365">
    <property type="entry name" value="A_deaminase_dom"/>
</dbReference>
<evidence type="ECO:0000256" key="2">
    <source>
        <dbReference type="ARBA" id="ARBA00006676"/>
    </source>
</evidence>
<dbReference type="EMBL" id="MEIA01000501">
    <property type="protein sequence ID" value="OJF10163.1"/>
    <property type="molecule type" value="Genomic_DNA"/>
</dbReference>
<dbReference type="GO" id="GO:0016814">
    <property type="term" value="F:hydrolase activity, acting on carbon-nitrogen (but not peptide) bonds, in cyclic amidines"/>
    <property type="evidence" value="ECO:0007669"/>
    <property type="project" value="UniProtKB-ARBA"/>
</dbReference>
<dbReference type="GO" id="GO:0046872">
    <property type="term" value="F:metal ion binding"/>
    <property type="evidence" value="ECO:0007669"/>
    <property type="project" value="UniProtKB-KW"/>
</dbReference>
<dbReference type="InterPro" id="IPR006650">
    <property type="entry name" value="A/AMP_deam_AS"/>
</dbReference>
<dbReference type="Pfam" id="PF00962">
    <property type="entry name" value="A_deaminase"/>
    <property type="match status" value="1"/>
</dbReference>
<dbReference type="GO" id="GO:0009168">
    <property type="term" value="P:purine ribonucleoside monophosphate biosynthetic process"/>
    <property type="evidence" value="ECO:0007669"/>
    <property type="project" value="InterPro"/>
</dbReference>
<evidence type="ECO:0000256" key="5">
    <source>
        <dbReference type="ARBA" id="ARBA00022833"/>
    </source>
</evidence>
<dbReference type="NCBIfam" id="TIGR01430">
    <property type="entry name" value="aden_deam"/>
    <property type="match status" value="1"/>
</dbReference>
<comment type="cofactor">
    <cofactor evidence="1">
        <name>Zn(2+)</name>
        <dbReference type="ChEBI" id="CHEBI:29105"/>
    </cofactor>
</comment>
<evidence type="ECO:0000256" key="3">
    <source>
        <dbReference type="ARBA" id="ARBA00022723"/>
    </source>
</evidence>
<protein>
    <submittedName>
        <fullName evidence="7">Adenosine deaminase</fullName>
    </submittedName>
</protein>
<evidence type="ECO:0000259" key="6">
    <source>
        <dbReference type="Pfam" id="PF00962"/>
    </source>
</evidence>
<evidence type="ECO:0000256" key="1">
    <source>
        <dbReference type="ARBA" id="ARBA00001947"/>
    </source>
</evidence>
<name>A0A1K0GLV2_9ACTN</name>
<sequence>MVTPKIELHLHLEGAVRPATLVRLARRNGVTLPESLAQQFTFRDFAHFLELWNLVAECLRTPEDFRQIVVDYAKEARRHGAVYVEGIFTPQPEQVATIGLDAMFDGYCAGAAEAEREHGVIVRLTPEQYRGCDPGFGAAVARTAVRYADRGVVGFGLAGFEGRYPDGPHTDAMRIAAEGGLGLVPHAGELAGPASIRSALRMGARRLRHGIRAVEDPHLLAELAERGVVLDVCPTSNRRLGVTPGDHPLPQLRAAGIACSISTDDPALFDTDLSTEYEIAEGLGVTADAAYRAGLAGALCDDATRARLAGLRRT</sequence>
<dbReference type="InterPro" id="IPR032466">
    <property type="entry name" value="Metal_Hydrolase"/>
</dbReference>
<evidence type="ECO:0000313" key="8">
    <source>
        <dbReference type="Proteomes" id="UP000182486"/>
    </source>
</evidence>
<keyword evidence="8" id="KW-1185">Reference proteome</keyword>
<organism evidence="7 8">
    <name type="scientific">Couchioplanes caeruleus subsp. caeruleus</name>
    <dbReference type="NCBI Taxonomy" id="56427"/>
    <lineage>
        <taxon>Bacteria</taxon>
        <taxon>Bacillati</taxon>
        <taxon>Actinomycetota</taxon>
        <taxon>Actinomycetes</taxon>
        <taxon>Micromonosporales</taxon>
        <taxon>Micromonosporaceae</taxon>
        <taxon>Couchioplanes</taxon>
    </lineage>
</organism>
<dbReference type="PROSITE" id="PS00485">
    <property type="entry name" value="A_DEAMINASE"/>
    <property type="match status" value="1"/>
</dbReference>
<proteinExistence type="inferred from homology"/>